<dbReference type="AlphaFoldDB" id="A0A8D8I470"/>
<evidence type="ECO:0000313" key="1">
    <source>
        <dbReference type="EMBL" id="CAG6547245.1"/>
    </source>
</evidence>
<reference evidence="1" key="1">
    <citation type="submission" date="2021-05" db="EMBL/GenBank/DDBJ databases">
        <authorList>
            <person name="Alioto T."/>
            <person name="Alioto T."/>
            <person name="Gomez Garrido J."/>
        </authorList>
    </citation>
    <scope>NUCLEOTIDE SEQUENCE</scope>
</reference>
<sequence>MVMLRSWGNLSQNLSLRPGLLPTASRQRWQVRRATIRSLRGRLRKIFCQISGGSLISILGCLGCIPESVKSFLLGMAADLTLFRNLILYYKITISLTKINTNCALPKQQIKTN</sequence>
<dbReference type="EMBL" id="HBUE01342962">
    <property type="protein sequence ID" value="CAG6599431.1"/>
    <property type="molecule type" value="Transcribed_RNA"/>
</dbReference>
<organism evidence="1">
    <name type="scientific">Culex pipiens</name>
    <name type="common">House mosquito</name>
    <dbReference type="NCBI Taxonomy" id="7175"/>
    <lineage>
        <taxon>Eukaryota</taxon>
        <taxon>Metazoa</taxon>
        <taxon>Ecdysozoa</taxon>
        <taxon>Arthropoda</taxon>
        <taxon>Hexapoda</taxon>
        <taxon>Insecta</taxon>
        <taxon>Pterygota</taxon>
        <taxon>Neoptera</taxon>
        <taxon>Endopterygota</taxon>
        <taxon>Diptera</taxon>
        <taxon>Nematocera</taxon>
        <taxon>Culicoidea</taxon>
        <taxon>Culicidae</taxon>
        <taxon>Culicinae</taxon>
        <taxon>Culicini</taxon>
        <taxon>Culex</taxon>
        <taxon>Culex</taxon>
    </lineage>
</organism>
<proteinExistence type="predicted"/>
<name>A0A8D8I470_CULPI</name>
<dbReference type="EMBL" id="HBUE01236056">
    <property type="protein sequence ID" value="CAG6547245.1"/>
    <property type="molecule type" value="Transcribed_RNA"/>
</dbReference>
<accession>A0A8D8I470</accession>
<protein>
    <submittedName>
        <fullName evidence="1">(northern house mosquito) hypothetical protein</fullName>
    </submittedName>
</protein>